<evidence type="ECO:0000313" key="7">
    <source>
        <dbReference type="EMBL" id="RLQ12834.1"/>
    </source>
</evidence>
<evidence type="ECO:0000256" key="2">
    <source>
        <dbReference type="SAM" id="Phobius"/>
    </source>
</evidence>
<name>A0A0K9HNG7_GEOSE</name>
<dbReference type="RefSeq" id="WP_049624798.1">
    <property type="nucleotide sequence ID" value="NZ_JARMRZ010000131.1"/>
</dbReference>
<reference evidence="7 9" key="3">
    <citation type="submission" date="2018-10" db="EMBL/GenBank/DDBJ databases">
        <title>Geobacillus stearothermophilus in processing lines of powdered infant formula.</title>
        <authorList>
            <person name="Rhee M.S."/>
            <person name="Choi I.-G."/>
            <person name="Cho T.J."/>
            <person name="Park B."/>
        </authorList>
    </citation>
    <scope>NUCLEOTIDE SEQUENCE [LARGE SCALE GENOMIC DNA]</scope>
    <source>
        <strain evidence="7 9">FHS-PPGT130</strain>
    </source>
</reference>
<evidence type="ECO:0000313" key="9">
    <source>
        <dbReference type="Proteomes" id="UP000266922"/>
    </source>
</evidence>
<feature type="signal peptide" evidence="3">
    <location>
        <begin position="1"/>
        <end position="21"/>
    </location>
</feature>
<evidence type="ECO:0000313" key="10">
    <source>
        <dbReference type="Proteomes" id="UP000773850"/>
    </source>
</evidence>
<keyword evidence="10" id="KW-1185">Reference proteome</keyword>
<dbReference type="Proteomes" id="UP000773850">
    <property type="component" value="Unassembled WGS sequence"/>
</dbReference>
<gene>
    <name evidence="6" type="ORF">B4109_2496</name>
    <name evidence="7" type="ORF">D9548_15440</name>
    <name evidence="5" type="ORF">GS8_2770</name>
</gene>
<evidence type="ECO:0000256" key="1">
    <source>
        <dbReference type="SAM" id="MobiDB-lite"/>
    </source>
</evidence>
<dbReference type="Proteomes" id="UP000266922">
    <property type="component" value="Unassembled WGS sequence"/>
</dbReference>
<sequence length="302" mass="33320">MKRMMIMIVCLVLMAPIYAAAHRGELDELGGHFRNSDCTYLLHEPTALAKQAKTKEELVQLIQKYNGNERCKRNLTPDRIDLDGHALGGKEGDASLRLGRTYKAALVGCVDGDTAKFRVNGHVYTTRFLFIDTPESTIEVEPYGKEASQFTCSRLQKGDIVLETDGNTLFDKYQRLLAWVWVDGRLLQEEIAKAGLVEDFYDYGDYKYEDRVRAALNEAKRTGTGMYGRGAADEKPTPNGADHPPDGNTPSNEKSAGSPAADQPSASDQEAAPKDRAGHPVVYALLGLLAAAALYWFVRRGT</sequence>
<feature type="transmembrane region" description="Helical" evidence="2">
    <location>
        <begin position="281"/>
        <end position="298"/>
    </location>
</feature>
<keyword evidence="2" id="KW-1133">Transmembrane helix</keyword>
<feature type="region of interest" description="Disordered" evidence="1">
    <location>
        <begin position="223"/>
        <end position="275"/>
    </location>
</feature>
<dbReference type="PROSITE" id="PS50830">
    <property type="entry name" value="TNASE_3"/>
    <property type="match status" value="1"/>
</dbReference>
<dbReference type="Gene3D" id="2.40.50.90">
    <property type="match status" value="1"/>
</dbReference>
<accession>A0A0K9HNG7</accession>
<dbReference type="OrthoDB" id="4376109at2"/>
<dbReference type="EMBL" id="RCTJ01000118">
    <property type="protein sequence ID" value="RLQ12834.1"/>
    <property type="molecule type" value="Genomic_DNA"/>
</dbReference>
<evidence type="ECO:0000256" key="3">
    <source>
        <dbReference type="SAM" id="SignalP"/>
    </source>
</evidence>
<reference evidence="6 8" key="1">
    <citation type="submission" date="2016-01" db="EMBL/GenBank/DDBJ databases">
        <title>Draft Genome Sequences of Seven Thermophilic Sporeformers Isolated from Foods.</title>
        <authorList>
            <person name="Berendsen E.M."/>
            <person name="Wells-Bennik M.H."/>
            <person name="Krawcyk A.O."/>
            <person name="De Jong A."/>
            <person name="Holsappel S."/>
            <person name="Eijlander R.T."/>
            <person name="Kuipers O.P."/>
        </authorList>
    </citation>
    <scope>NUCLEOTIDE SEQUENCE [LARGE SCALE GENOMIC DNA]</scope>
    <source>
        <strain evidence="6 8">B4109</strain>
    </source>
</reference>
<proteinExistence type="predicted"/>
<dbReference type="SMART" id="SM00318">
    <property type="entry name" value="SNc"/>
    <property type="match status" value="1"/>
</dbReference>
<evidence type="ECO:0000313" key="6">
    <source>
        <dbReference type="EMBL" id="KYD20915.1"/>
    </source>
</evidence>
<feature type="domain" description="TNase-like" evidence="4">
    <location>
        <begin position="100"/>
        <end position="229"/>
    </location>
</feature>
<evidence type="ECO:0000313" key="8">
    <source>
        <dbReference type="Proteomes" id="UP000075424"/>
    </source>
</evidence>
<comment type="caution">
    <text evidence="6">The sequence shown here is derived from an EMBL/GenBank/DDBJ whole genome shotgun (WGS) entry which is preliminary data.</text>
</comment>
<protein>
    <submittedName>
        <fullName evidence="7">Nuclease</fullName>
    </submittedName>
</protein>
<dbReference type="InterPro" id="IPR035437">
    <property type="entry name" value="SNase_OB-fold_sf"/>
</dbReference>
<dbReference type="InterPro" id="IPR016071">
    <property type="entry name" value="Staphylococal_nuclease_OB-fold"/>
</dbReference>
<organism evidence="6 8">
    <name type="scientific">Geobacillus stearothermophilus</name>
    <name type="common">Bacillus stearothermophilus</name>
    <dbReference type="NCBI Taxonomy" id="1422"/>
    <lineage>
        <taxon>Bacteria</taxon>
        <taxon>Bacillati</taxon>
        <taxon>Bacillota</taxon>
        <taxon>Bacilli</taxon>
        <taxon>Bacillales</taxon>
        <taxon>Anoxybacillaceae</taxon>
        <taxon>Geobacillus</taxon>
    </lineage>
</organism>
<keyword evidence="3" id="KW-0732">Signal</keyword>
<reference evidence="5 10" key="2">
    <citation type="submission" date="2016-03" db="EMBL/GenBank/DDBJ databases">
        <title>Spore heat resistance.</title>
        <authorList>
            <person name="Boekhorst J."/>
            <person name="Berendsen E.M."/>
            <person name="Wells-Bennik M.H."/>
            <person name="Kuipers O.P."/>
        </authorList>
    </citation>
    <scope>NUCLEOTIDE SEQUENCE [LARGE SCALE GENOMIC DNA]</scope>
    <source>
        <strain evidence="5 10">GS8</strain>
    </source>
</reference>
<feature type="chain" id="PRO_5010426682" evidence="3">
    <location>
        <begin position="22"/>
        <end position="302"/>
    </location>
</feature>
<dbReference type="EMBL" id="LUCS01000028">
    <property type="protein sequence ID" value="KAF6510613.1"/>
    <property type="molecule type" value="Genomic_DNA"/>
</dbReference>
<evidence type="ECO:0000313" key="5">
    <source>
        <dbReference type="EMBL" id="KAF6510613.1"/>
    </source>
</evidence>
<dbReference type="EMBL" id="LQYV01000142">
    <property type="protein sequence ID" value="KYD20915.1"/>
    <property type="molecule type" value="Genomic_DNA"/>
</dbReference>
<dbReference type="SUPFAM" id="SSF50199">
    <property type="entry name" value="Staphylococcal nuclease"/>
    <property type="match status" value="1"/>
</dbReference>
<dbReference type="AlphaFoldDB" id="A0A0K9HNG7"/>
<dbReference type="Pfam" id="PF00565">
    <property type="entry name" value="SNase"/>
    <property type="match status" value="1"/>
</dbReference>
<dbReference type="Proteomes" id="UP000075424">
    <property type="component" value="Unassembled WGS sequence"/>
</dbReference>
<keyword evidence="2" id="KW-0812">Transmembrane</keyword>
<keyword evidence="2" id="KW-0472">Membrane</keyword>
<dbReference type="PATRIC" id="fig|1422.14.peg.419"/>
<evidence type="ECO:0000259" key="4">
    <source>
        <dbReference type="PROSITE" id="PS50830"/>
    </source>
</evidence>
<dbReference type="GeneID" id="89612470"/>